<dbReference type="Proteomes" id="UP000886998">
    <property type="component" value="Unassembled WGS sequence"/>
</dbReference>
<feature type="chain" id="PRO_5036473825" description="Prokineticin domain-containing protein" evidence="4">
    <location>
        <begin position="22"/>
        <end position="114"/>
    </location>
</feature>
<evidence type="ECO:0000259" key="5">
    <source>
        <dbReference type="Pfam" id="PF06607"/>
    </source>
</evidence>
<dbReference type="AlphaFoldDB" id="A0A8X6XQK8"/>
<proteinExistence type="predicted"/>
<reference evidence="6" key="1">
    <citation type="submission" date="2020-08" db="EMBL/GenBank/DDBJ databases">
        <title>Multicomponent nature underlies the extraordinary mechanical properties of spider dragline silk.</title>
        <authorList>
            <person name="Kono N."/>
            <person name="Nakamura H."/>
            <person name="Mori M."/>
            <person name="Yoshida Y."/>
            <person name="Ohtoshi R."/>
            <person name="Malay A.D."/>
            <person name="Moran D.A.P."/>
            <person name="Tomita M."/>
            <person name="Numata K."/>
            <person name="Arakawa K."/>
        </authorList>
    </citation>
    <scope>NUCLEOTIDE SEQUENCE</scope>
</reference>
<keyword evidence="2" id="KW-0964">Secreted</keyword>
<evidence type="ECO:0000256" key="1">
    <source>
        <dbReference type="ARBA" id="ARBA00004613"/>
    </source>
</evidence>
<dbReference type="Gene3D" id="2.10.80.10">
    <property type="entry name" value="Lipase, subunit A"/>
    <property type="match status" value="1"/>
</dbReference>
<protein>
    <recommendedName>
        <fullName evidence="5">Prokineticin domain-containing protein</fullName>
    </recommendedName>
</protein>
<feature type="domain" description="Prokineticin" evidence="5">
    <location>
        <begin position="18"/>
        <end position="99"/>
    </location>
</feature>
<keyword evidence="7" id="KW-1185">Reference proteome</keyword>
<comment type="caution">
    <text evidence="6">The sequence shown here is derived from an EMBL/GenBank/DDBJ whole genome shotgun (WGS) entry which is preliminary data.</text>
</comment>
<comment type="subcellular location">
    <subcellularLocation>
        <location evidence="1">Secreted</location>
    </subcellularLocation>
</comment>
<organism evidence="6 7">
    <name type="scientific">Trichonephila inaurata madagascariensis</name>
    <dbReference type="NCBI Taxonomy" id="2747483"/>
    <lineage>
        <taxon>Eukaryota</taxon>
        <taxon>Metazoa</taxon>
        <taxon>Ecdysozoa</taxon>
        <taxon>Arthropoda</taxon>
        <taxon>Chelicerata</taxon>
        <taxon>Arachnida</taxon>
        <taxon>Araneae</taxon>
        <taxon>Araneomorphae</taxon>
        <taxon>Entelegynae</taxon>
        <taxon>Araneoidea</taxon>
        <taxon>Nephilidae</taxon>
        <taxon>Trichonephila</taxon>
        <taxon>Trichonephila inaurata</taxon>
    </lineage>
</organism>
<sequence>MKTFIFFACVLFVSVISISMAKECTSPKDCEPGECCVLGMYRYATAWCRPFGKQDDSCRSDNPAIDIDQEYPNGLVKHYKGVHRMFCPCEENLICSKAQCTSPKTNDIHSRIMS</sequence>
<evidence type="ECO:0000256" key="4">
    <source>
        <dbReference type="SAM" id="SignalP"/>
    </source>
</evidence>
<keyword evidence="4" id="KW-0732">Signal</keyword>
<gene>
    <name evidence="6" type="ORF">TNIN_245821</name>
</gene>
<dbReference type="Pfam" id="PF06607">
    <property type="entry name" value="Prokineticin"/>
    <property type="match status" value="1"/>
</dbReference>
<dbReference type="InterPro" id="IPR023569">
    <property type="entry name" value="Prokineticin_domain"/>
</dbReference>
<dbReference type="EMBL" id="BMAV01011241">
    <property type="protein sequence ID" value="GFY56967.1"/>
    <property type="molecule type" value="Genomic_DNA"/>
</dbReference>
<name>A0A8X6XQK8_9ARAC</name>
<evidence type="ECO:0000313" key="6">
    <source>
        <dbReference type="EMBL" id="GFY56967.1"/>
    </source>
</evidence>
<dbReference type="OrthoDB" id="6408184at2759"/>
<feature type="signal peptide" evidence="4">
    <location>
        <begin position="1"/>
        <end position="21"/>
    </location>
</feature>
<keyword evidence="3" id="KW-1015">Disulfide bond</keyword>
<evidence type="ECO:0000256" key="2">
    <source>
        <dbReference type="ARBA" id="ARBA00022525"/>
    </source>
</evidence>
<evidence type="ECO:0000313" key="7">
    <source>
        <dbReference type="Proteomes" id="UP000886998"/>
    </source>
</evidence>
<evidence type="ECO:0000256" key="3">
    <source>
        <dbReference type="ARBA" id="ARBA00023157"/>
    </source>
</evidence>
<dbReference type="GO" id="GO:0005576">
    <property type="term" value="C:extracellular region"/>
    <property type="evidence" value="ECO:0007669"/>
    <property type="project" value="UniProtKB-SubCell"/>
</dbReference>
<accession>A0A8X6XQK8</accession>